<dbReference type="Gene3D" id="1.10.10.650">
    <property type="entry name" value="RuvA domain 2-like"/>
    <property type="match status" value="1"/>
</dbReference>
<reference evidence="3 4" key="1">
    <citation type="submission" date="2013-04" db="EMBL/GenBank/DDBJ databases">
        <title>The Genome Sequence of Sutterella wadsworthensis HGA0223.</title>
        <authorList>
            <consortium name="The Broad Institute Genomics Platform"/>
            <person name="Earl A."/>
            <person name="Ward D."/>
            <person name="Feldgarden M."/>
            <person name="Gevers D."/>
            <person name="Schmidt T.M."/>
            <person name="Dover J."/>
            <person name="Dai D."/>
            <person name="Walker B."/>
            <person name="Young S."/>
            <person name="Zeng Q."/>
            <person name="Gargeya S."/>
            <person name="Fitzgerald M."/>
            <person name="Haas B."/>
            <person name="Abouelleil A."/>
            <person name="Allen A.W."/>
            <person name="Alvarado L."/>
            <person name="Arachchi H.M."/>
            <person name="Berlin A.M."/>
            <person name="Chapman S.B."/>
            <person name="Gainer-Dewar J."/>
            <person name="Goldberg J."/>
            <person name="Griggs A."/>
            <person name="Gujja S."/>
            <person name="Hansen M."/>
            <person name="Howarth C."/>
            <person name="Imamovic A."/>
            <person name="Ireland A."/>
            <person name="Larimer J."/>
            <person name="McCowan C."/>
            <person name="Murphy C."/>
            <person name="Pearson M."/>
            <person name="Poon T.W."/>
            <person name="Priest M."/>
            <person name="Roberts A."/>
            <person name="Saif S."/>
            <person name="Shea T."/>
            <person name="Sisk P."/>
            <person name="Sykes S."/>
            <person name="Wortman J."/>
            <person name="Nusbaum C."/>
            <person name="Birren B."/>
        </authorList>
    </citation>
    <scope>NUCLEOTIDE SEQUENCE [LARGE SCALE GENOMIC DNA]</scope>
    <source>
        <strain evidence="3 4">HGA0223</strain>
    </source>
</reference>
<dbReference type="GO" id="GO:0005737">
    <property type="term" value="C:cytoplasm"/>
    <property type="evidence" value="ECO:0007669"/>
    <property type="project" value="UniProtKB-ARBA"/>
</dbReference>
<dbReference type="FunFam" id="1.10.10.650:FF:000001">
    <property type="entry name" value="S1 RNA-binding domain 1"/>
    <property type="match status" value="1"/>
</dbReference>
<dbReference type="eggNOG" id="COG2183">
    <property type="taxonomic scope" value="Bacteria"/>
</dbReference>
<dbReference type="Pfam" id="PF22706">
    <property type="entry name" value="Tex_central_region"/>
    <property type="match status" value="1"/>
</dbReference>
<dbReference type="GO" id="GO:0006139">
    <property type="term" value="P:nucleobase-containing compound metabolic process"/>
    <property type="evidence" value="ECO:0007669"/>
    <property type="project" value="InterPro"/>
</dbReference>
<dbReference type="InterPro" id="IPR003029">
    <property type="entry name" value="S1_domain"/>
</dbReference>
<dbReference type="HOGENOM" id="CLU_009833_0_2_4"/>
<evidence type="ECO:0000313" key="4">
    <source>
        <dbReference type="Proteomes" id="UP000014400"/>
    </source>
</evidence>
<dbReference type="InterPro" id="IPR023323">
    <property type="entry name" value="Tex-like_dom_sf"/>
</dbReference>
<dbReference type="InterPro" id="IPR012337">
    <property type="entry name" value="RNaseH-like_sf"/>
</dbReference>
<feature type="region of interest" description="Disordered" evidence="1">
    <location>
        <begin position="732"/>
        <end position="762"/>
    </location>
</feature>
<comment type="caution">
    <text evidence="3">The sequence shown here is derived from an EMBL/GenBank/DDBJ whole genome shotgun (WGS) entry which is preliminary data.</text>
</comment>
<keyword evidence="4" id="KW-1185">Reference proteome</keyword>
<evidence type="ECO:0000256" key="1">
    <source>
        <dbReference type="SAM" id="MobiDB-lite"/>
    </source>
</evidence>
<dbReference type="Pfam" id="PF00575">
    <property type="entry name" value="S1"/>
    <property type="match status" value="1"/>
</dbReference>
<dbReference type="PROSITE" id="PS50126">
    <property type="entry name" value="S1"/>
    <property type="match status" value="1"/>
</dbReference>
<dbReference type="Pfam" id="PF16921">
    <property type="entry name" value="Tex_YqgF"/>
    <property type="match status" value="1"/>
</dbReference>
<dbReference type="Gene3D" id="1.10.3500.10">
    <property type="entry name" value="Tex N-terminal region-like"/>
    <property type="match status" value="1"/>
</dbReference>
<evidence type="ECO:0000313" key="3">
    <source>
        <dbReference type="EMBL" id="EPD97443.1"/>
    </source>
</evidence>
<dbReference type="InterPro" id="IPR041692">
    <property type="entry name" value="HHH_9"/>
</dbReference>
<accession>S3B7U9</accession>
<proteinExistence type="predicted"/>
<dbReference type="InterPro" id="IPR006641">
    <property type="entry name" value="YqgF/RNaseH-like_dom"/>
</dbReference>
<dbReference type="Gene3D" id="1.10.150.310">
    <property type="entry name" value="Tex RuvX-like domain-like"/>
    <property type="match status" value="1"/>
</dbReference>
<dbReference type="Proteomes" id="UP000014400">
    <property type="component" value="Unassembled WGS sequence"/>
</dbReference>
<dbReference type="Gene3D" id="3.30.420.140">
    <property type="entry name" value="YqgF/RNase H-like domain"/>
    <property type="match status" value="1"/>
</dbReference>
<name>S3B7U9_9BURK</name>
<dbReference type="PATRIC" id="fig|1203554.3.peg.2361"/>
<dbReference type="InterPro" id="IPR012340">
    <property type="entry name" value="NA-bd_OB-fold"/>
</dbReference>
<dbReference type="Pfam" id="PF17674">
    <property type="entry name" value="HHH_9"/>
    <property type="match status" value="1"/>
</dbReference>
<dbReference type="SMART" id="SM00732">
    <property type="entry name" value="YqgFc"/>
    <property type="match status" value="1"/>
</dbReference>
<dbReference type="InterPro" id="IPR037027">
    <property type="entry name" value="YqgF/RNaseH-like_dom_sf"/>
</dbReference>
<gene>
    <name evidence="3" type="ORF">HMPREF1476_02279</name>
</gene>
<dbReference type="InterPro" id="IPR018974">
    <property type="entry name" value="Tex-like_N"/>
</dbReference>
<dbReference type="Gene3D" id="2.40.50.140">
    <property type="entry name" value="Nucleic acid-binding proteins"/>
    <property type="match status" value="1"/>
</dbReference>
<dbReference type="InterPro" id="IPR023319">
    <property type="entry name" value="Tex-like_HTH_dom_sf"/>
</dbReference>
<dbReference type="STRING" id="1203554.HMPREF1476_02279"/>
<dbReference type="GO" id="GO:0006412">
    <property type="term" value="P:translation"/>
    <property type="evidence" value="ECO:0007669"/>
    <property type="project" value="TreeGrafter"/>
</dbReference>
<organism evidence="3 4">
    <name type="scientific">Sutterella wadsworthensis HGA0223</name>
    <dbReference type="NCBI Taxonomy" id="1203554"/>
    <lineage>
        <taxon>Bacteria</taxon>
        <taxon>Pseudomonadati</taxon>
        <taxon>Pseudomonadota</taxon>
        <taxon>Betaproteobacteria</taxon>
        <taxon>Burkholderiales</taxon>
        <taxon>Sutterellaceae</taxon>
        <taxon>Sutterella</taxon>
    </lineage>
</organism>
<dbReference type="InterPro" id="IPR010994">
    <property type="entry name" value="RuvA_2-like"/>
</dbReference>
<dbReference type="AlphaFoldDB" id="S3B7U9"/>
<dbReference type="EMBL" id="ATCF01000038">
    <property type="protein sequence ID" value="EPD97443.1"/>
    <property type="molecule type" value="Genomic_DNA"/>
</dbReference>
<dbReference type="FunFam" id="1.10.150.310:FF:000001">
    <property type="entry name" value="RNA-binding transcriptional accessory protein"/>
    <property type="match status" value="1"/>
</dbReference>
<dbReference type="SUPFAM" id="SSF50249">
    <property type="entry name" value="Nucleic acid-binding proteins"/>
    <property type="match status" value="1"/>
</dbReference>
<dbReference type="PANTHER" id="PTHR10724">
    <property type="entry name" value="30S RIBOSOMAL PROTEIN S1"/>
    <property type="match status" value="1"/>
</dbReference>
<dbReference type="RefSeq" id="WP_016475270.1">
    <property type="nucleotide sequence ID" value="NZ_KE150482.1"/>
</dbReference>
<dbReference type="GO" id="GO:0003729">
    <property type="term" value="F:mRNA binding"/>
    <property type="evidence" value="ECO:0007669"/>
    <property type="project" value="UniProtKB-ARBA"/>
</dbReference>
<dbReference type="InterPro" id="IPR032639">
    <property type="entry name" value="Tex_YqgF"/>
</dbReference>
<protein>
    <recommendedName>
        <fullName evidence="2">S1 motif domain-containing protein</fullName>
    </recommendedName>
</protein>
<dbReference type="SUPFAM" id="SSF158832">
    <property type="entry name" value="Tex N-terminal region-like"/>
    <property type="match status" value="1"/>
</dbReference>
<dbReference type="InterPro" id="IPR050437">
    <property type="entry name" value="Ribos_protein_bS1-like"/>
</dbReference>
<dbReference type="FunFam" id="3.30.420.140:FF:000001">
    <property type="entry name" value="RNA-binding transcriptional accessory protein"/>
    <property type="match status" value="1"/>
</dbReference>
<dbReference type="PANTHER" id="PTHR10724:SF10">
    <property type="entry name" value="S1 RNA-BINDING DOMAIN-CONTAINING PROTEIN 1"/>
    <property type="match status" value="1"/>
</dbReference>
<sequence>MTEFSSRITTRIAQEISARPNQVEAAVALLDGGATVPFIARYRKDVTGNLSDAQLRILEERLIYLRELDDRRGVILAAIEAQGKLSDELREQILAADAKQTLEDLYAPYKSKRRTRAMIAKEAGLEPLADLILADRTVDPMAAAENFINAEKGVADAASALTGARDILAERISLDPGLRETLREFMSTRGELVSKWVELGGDQPADADAQSAKFKDYFEFREALSKIPSHRVLAVLRGRREGVLAVSVELTPDEELQSPHPAESLIAKHYGIERTGRLADDWLLSVCRWAWRVKLRLSIETDLLEEIRERAEETAIGVFGENLRDLLLAAPAGHYAVLGLDPGFRTGVKTAVIDSTGRVLAHDVLMMHTSAAQKQRAEAQLIDLCHKYKPAFIAIGNGTASRETSAIVGDVLRTHSDIEAQRVMVSEAGASVYSASELATEELPNLDVSYRGAVSIARRLQDPLAELVKIDPKAIGVGQYQHDVDHLKLARRLAAVVEDCVNFVGVDVNTASPQLLSHVAGLTRRVAQEIVAYREKEGAFPDRQALKKVPFLGDARFQQAAGFLRIPQGTNPLDETGVHPEAYGLVKEMTKALGLTSVQDLMRNRAVLKRIKPTDFVDEKFGVLTIRDILAELEKPARDPRAEFKTASFKDDVQTIDDLRPGMKLEGVVANVAAFGAFVDIGVHVNGLVHVSALADHFVKDPREEVRVGQVVHVVVIEVDPARQRIALSMRSDGKGGYTSASAVSRKGGSGRNDHSDRNKGGKVAQTALGAAFAALKR</sequence>
<dbReference type="Pfam" id="PF12836">
    <property type="entry name" value="HHH_3"/>
    <property type="match status" value="1"/>
</dbReference>
<feature type="domain" description="S1 motif" evidence="2">
    <location>
        <begin position="662"/>
        <end position="731"/>
    </location>
</feature>
<dbReference type="SUPFAM" id="SSF53098">
    <property type="entry name" value="Ribonuclease H-like"/>
    <property type="match status" value="1"/>
</dbReference>
<dbReference type="GO" id="GO:0003735">
    <property type="term" value="F:structural constituent of ribosome"/>
    <property type="evidence" value="ECO:0007669"/>
    <property type="project" value="TreeGrafter"/>
</dbReference>
<dbReference type="Pfam" id="PF09371">
    <property type="entry name" value="Tex_N"/>
    <property type="match status" value="1"/>
</dbReference>
<dbReference type="SUPFAM" id="SSF47781">
    <property type="entry name" value="RuvA domain 2-like"/>
    <property type="match status" value="2"/>
</dbReference>
<dbReference type="InterPro" id="IPR055179">
    <property type="entry name" value="Tex-like_central_region"/>
</dbReference>
<dbReference type="SMART" id="SM00316">
    <property type="entry name" value="S1"/>
    <property type="match status" value="1"/>
</dbReference>
<dbReference type="FunFam" id="2.40.50.140:FF:000051">
    <property type="entry name" value="RNA-binding transcriptional accessory protein"/>
    <property type="match status" value="1"/>
</dbReference>
<evidence type="ECO:0000259" key="2">
    <source>
        <dbReference type="PROSITE" id="PS50126"/>
    </source>
</evidence>